<protein>
    <recommendedName>
        <fullName evidence="2">Sulfotransferase family protein</fullName>
    </recommendedName>
</protein>
<dbReference type="KEGG" id="sus:Acid_3060"/>
<evidence type="ECO:0000313" key="1">
    <source>
        <dbReference type="EMBL" id="ABJ84039.1"/>
    </source>
</evidence>
<reference evidence="1" key="1">
    <citation type="submission" date="2006-10" db="EMBL/GenBank/DDBJ databases">
        <title>Complete sequence of Solibacter usitatus Ellin6076.</title>
        <authorList>
            <consortium name="US DOE Joint Genome Institute"/>
            <person name="Copeland A."/>
            <person name="Lucas S."/>
            <person name="Lapidus A."/>
            <person name="Barry K."/>
            <person name="Detter J.C."/>
            <person name="Glavina del Rio T."/>
            <person name="Hammon N."/>
            <person name="Israni S."/>
            <person name="Dalin E."/>
            <person name="Tice H."/>
            <person name="Pitluck S."/>
            <person name="Thompson L.S."/>
            <person name="Brettin T."/>
            <person name="Bruce D."/>
            <person name="Han C."/>
            <person name="Tapia R."/>
            <person name="Gilna P."/>
            <person name="Schmutz J."/>
            <person name="Larimer F."/>
            <person name="Land M."/>
            <person name="Hauser L."/>
            <person name="Kyrpides N."/>
            <person name="Mikhailova N."/>
            <person name="Janssen P.H."/>
            <person name="Kuske C.R."/>
            <person name="Richardson P."/>
        </authorList>
    </citation>
    <scope>NUCLEOTIDE SEQUENCE</scope>
    <source>
        <strain evidence="1">Ellin6076</strain>
    </source>
</reference>
<dbReference type="STRING" id="234267.Acid_3060"/>
<dbReference type="HOGENOM" id="CLU_1609705_0_0_0"/>
<proteinExistence type="predicted"/>
<dbReference type="InParanoid" id="Q022R1"/>
<sequence>MMLCKVTRELGFCLIYKNASSSVRAARPMRPVTLAEFLALPRRVALLREPHDRFESTWRDYRQRRDVRLTFLQFAEAALEGCFPFKTPELVPQVEYSALANHLIRWDFVELAGILGVPVPHVNQTEHESVIWPAPVREKFAARYAADLELWGTRSSQPLLMNSKH</sequence>
<dbReference type="EMBL" id="CP000473">
    <property type="protein sequence ID" value="ABJ84039.1"/>
    <property type="molecule type" value="Genomic_DNA"/>
</dbReference>
<name>Q022R1_SOLUE</name>
<accession>Q022R1</accession>
<gene>
    <name evidence="1" type="ordered locus">Acid_3060</name>
</gene>
<evidence type="ECO:0008006" key="2">
    <source>
        <dbReference type="Google" id="ProtNLM"/>
    </source>
</evidence>
<organism evidence="1">
    <name type="scientific">Solibacter usitatus (strain Ellin6076)</name>
    <dbReference type="NCBI Taxonomy" id="234267"/>
    <lineage>
        <taxon>Bacteria</taxon>
        <taxon>Pseudomonadati</taxon>
        <taxon>Acidobacteriota</taxon>
        <taxon>Terriglobia</taxon>
        <taxon>Bryobacterales</taxon>
        <taxon>Solibacteraceae</taxon>
        <taxon>Candidatus Solibacter</taxon>
    </lineage>
</organism>
<dbReference type="AlphaFoldDB" id="Q022R1"/>